<dbReference type="RefSeq" id="WP_305891970.1">
    <property type="nucleotide sequence ID" value="NZ_JAUZVZ010000001.1"/>
</dbReference>
<accession>A0ABT9GUH8</accession>
<evidence type="ECO:0000259" key="2">
    <source>
        <dbReference type="Pfam" id="PF20277"/>
    </source>
</evidence>
<keyword evidence="3" id="KW-0255">Endonuclease</keyword>
<evidence type="ECO:0000259" key="1">
    <source>
        <dbReference type="Pfam" id="PF13391"/>
    </source>
</evidence>
<name>A0ABT9GUH8_9GAMM</name>
<dbReference type="InterPro" id="IPR046921">
    <property type="entry name" value="ABC-3C_CTD11"/>
</dbReference>
<dbReference type="InterPro" id="IPR003615">
    <property type="entry name" value="HNH_nuc"/>
</dbReference>
<feature type="domain" description="ABC-three component systems C-terminal" evidence="2">
    <location>
        <begin position="118"/>
        <end position="252"/>
    </location>
</feature>
<dbReference type="Proteomes" id="UP001231616">
    <property type="component" value="Unassembled WGS sequence"/>
</dbReference>
<dbReference type="Pfam" id="PF13391">
    <property type="entry name" value="HNH_2"/>
    <property type="match status" value="1"/>
</dbReference>
<dbReference type="EMBL" id="JAUZVZ010000001">
    <property type="protein sequence ID" value="MDP4534703.1"/>
    <property type="molecule type" value="Genomic_DNA"/>
</dbReference>
<proteinExistence type="predicted"/>
<keyword evidence="3" id="KW-0540">Nuclease</keyword>
<sequence length="252" mass="29349">MSNLRKKYSEAQNVALLSQVSRICPLCSEPLFYKKAGKSFKSFEIAHIYPLNPTAQEKLLLEHEERLSNDVNDENNVIPLCEICHGKFDKPRTVDEYRTLFEIKKRLIERSGQEAMWKRYAIEEEIGKIIELIYHDPSLEDDTEIEFIPKEVDEKLDSTISRPTKNKIKGNVREYFVFIREKFSELDGAELDLSEIISLQIKAYYLKQKNMGLDQQAIFENIVAWINAKTKPKTNDAAEILASFFIQNCEIF</sequence>
<keyword evidence="4" id="KW-1185">Reference proteome</keyword>
<reference evidence="3 4" key="1">
    <citation type="submission" date="2023-08" db="EMBL/GenBank/DDBJ databases">
        <authorList>
            <person name="Joshi A."/>
            <person name="Thite S."/>
        </authorList>
    </citation>
    <scope>NUCLEOTIDE SEQUENCE [LARGE SCALE GENOMIC DNA]</scope>
    <source>
        <strain evidence="3 4">AC40</strain>
    </source>
</reference>
<evidence type="ECO:0000313" key="4">
    <source>
        <dbReference type="Proteomes" id="UP001231616"/>
    </source>
</evidence>
<protein>
    <submittedName>
        <fullName evidence="3">HNH endonuclease signature motif containing protein</fullName>
        <ecNumber evidence="3">3.1.-.-</ecNumber>
    </submittedName>
</protein>
<dbReference type="GO" id="GO:0016787">
    <property type="term" value="F:hydrolase activity"/>
    <property type="evidence" value="ECO:0007669"/>
    <property type="project" value="UniProtKB-KW"/>
</dbReference>
<keyword evidence="3" id="KW-0378">Hydrolase</keyword>
<dbReference type="EC" id="3.1.-.-" evidence="3"/>
<feature type="domain" description="HNH nuclease" evidence="1">
    <location>
        <begin position="35"/>
        <end position="91"/>
    </location>
</feature>
<dbReference type="GO" id="GO:0004519">
    <property type="term" value="F:endonuclease activity"/>
    <property type="evidence" value="ECO:0007669"/>
    <property type="project" value="UniProtKB-KW"/>
</dbReference>
<dbReference type="Pfam" id="PF20277">
    <property type="entry name" value="CTD11"/>
    <property type="match status" value="1"/>
</dbReference>
<organism evidence="3 4">
    <name type="scientific">Alkalimonas collagenimarina</name>
    <dbReference type="NCBI Taxonomy" id="400390"/>
    <lineage>
        <taxon>Bacteria</taxon>
        <taxon>Pseudomonadati</taxon>
        <taxon>Pseudomonadota</taxon>
        <taxon>Gammaproteobacteria</taxon>
        <taxon>Alkalimonas</taxon>
    </lineage>
</organism>
<evidence type="ECO:0000313" key="3">
    <source>
        <dbReference type="EMBL" id="MDP4534703.1"/>
    </source>
</evidence>
<comment type="caution">
    <text evidence="3">The sequence shown here is derived from an EMBL/GenBank/DDBJ whole genome shotgun (WGS) entry which is preliminary data.</text>
</comment>
<gene>
    <name evidence="3" type="ORF">Q3O60_00655</name>
</gene>